<dbReference type="Proteomes" id="UP000001542">
    <property type="component" value="Unassembled WGS sequence"/>
</dbReference>
<gene>
    <name evidence="2" type="ORF">TVAG_014230</name>
</gene>
<feature type="region of interest" description="Disordered" evidence="1">
    <location>
        <begin position="1"/>
        <end position="54"/>
    </location>
</feature>
<name>A2DDH7_TRIV3</name>
<feature type="compositionally biased region" description="Acidic residues" evidence="1">
    <location>
        <begin position="463"/>
        <end position="473"/>
    </location>
</feature>
<keyword evidence="3" id="KW-1185">Reference proteome</keyword>
<dbReference type="InParanoid" id="A2DDH7"/>
<dbReference type="EMBL" id="DS113189">
    <property type="protein sequence ID" value="EAY21656.1"/>
    <property type="molecule type" value="Genomic_DNA"/>
</dbReference>
<feature type="compositionally biased region" description="Low complexity" evidence="1">
    <location>
        <begin position="381"/>
        <end position="391"/>
    </location>
</feature>
<feature type="compositionally biased region" description="Acidic residues" evidence="1">
    <location>
        <begin position="585"/>
        <end position="597"/>
    </location>
</feature>
<feature type="compositionally biased region" description="Polar residues" evidence="1">
    <location>
        <begin position="400"/>
        <end position="415"/>
    </location>
</feature>
<protein>
    <recommendedName>
        <fullName evidence="4">TPR Domain containing protein</fullName>
    </recommendedName>
</protein>
<feature type="compositionally biased region" description="Acidic residues" evidence="1">
    <location>
        <begin position="370"/>
        <end position="380"/>
    </location>
</feature>
<evidence type="ECO:0008006" key="4">
    <source>
        <dbReference type="Google" id="ProtNLM"/>
    </source>
</evidence>
<evidence type="ECO:0000313" key="2">
    <source>
        <dbReference type="EMBL" id="EAY21656.1"/>
    </source>
</evidence>
<proteinExistence type="predicted"/>
<feature type="compositionally biased region" description="Basic and acidic residues" evidence="1">
    <location>
        <begin position="335"/>
        <end position="369"/>
    </location>
</feature>
<dbReference type="VEuPathDB" id="TrichDB:TVAG_014230"/>
<feature type="region of interest" description="Disordered" evidence="1">
    <location>
        <begin position="555"/>
        <end position="597"/>
    </location>
</feature>
<evidence type="ECO:0000256" key="1">
    <source>
        <dbReference type="SAM" id="MobiDB-lite"/>
    </source>
</evidence>
<organism evidence="2 3">
    <name type="scientific">Trichomonas vaginalis (strain ATCC PRA-98 / G3)</name>
    <dbReference type="NCBI Taxonomy" id="412133"/>
    <lineage>
        <taxon>Eukaryota</taxon>
        <taxon>Metamonada</taxon>
        <taxon>Parabasalia</taxon>
        <taxon>Trichomonadida</taxon>
        <taxon>Trichomonadidae</taxon>
        <taxon>Trichomonas</taxon>
    </lineage>
</organism>
<dbReference type="KEGG" id="tva:5467207"/>
<reference evidence="2" key="1">
    <citation type="submission" date="2006-10" db="EMBL/GenBank/DDBJ databases">
        <authorList>
            <person name="Amadeo P."/>
            <person name="Zhao Q."/>
            <person name="Wortman J."/>
            <person name="Fraser-Liggett C."/>
            <person name="Carlton J."/>
        </authorList>
    </citation>
    <scope>NUCLEOTIDE SEQUENCE</scope>
    <source>
        <strain evidence="2">G3</strain>
    </source>
</reference>
<feature type="region of interest" description="Disordered" evidence="1">
    <location>
        <begin position="333"/>
        <end position="543"/>
    </location>
</feature>
<sequence>MSEQAAGEQNRRSGATTKQENVRPVPRRSAKEMDSACYRLSQSNPTKAPPLEKNESYVARYFKEHPDAEVDKTTPEEKLEGVSNQLSGDGEMEYKEKLELLVKQKALNFIVHGESSIELLKSLYQLGYHYHHNDRPASAIRHLTKAKQMEQSESIQESMKEEQDLAYNIDIECAESYYDNALLLLNQRDAKPRDISSKLHSAVSIASKIPQQDDFDKDFRVTILKARASSTNRKYQNASQFYENAITILKNQSENKSTEQIADVLVEHAQNEEKSVPPKQNTESSNDILSNEPQINTKAVCLYYEAFNMYQELGLTGKADNLRPKIPENIEEIVQGEKDKAEAEKLRKEAEEAERQQKEAEEAAKKQKAEEEEEKLEEADAPPAKTPSPAKTPEKVPTAKGSSKVQSPQTKSPSRTPKKQSPREEKKPSLSIGEAVKDKVDDIVDDDNADVKNDDDFESKADDDFESKEDDNNFEINDNAEEKADNDTKNDNDENFEVQNDEGNFEMNDDADVKQEDEGNQPPPENVYTPITTEENPKFKVDKQDDDADNFELEDEIAPPLPDMGGDVNEGGDFVMDDDKKDNADPDNELNFEDDFN</sequence>
<dbReference type="VEuPathDB" id="TrichDB:TVAGG3_0986020"/>
<feature type="compositionally biased region" description="Basic and acidic residues" evidence="1">
    <location>
        <begin position="480"/>
        <end position="492"/>
    </location>
</feature>
<dbReference type="AlphaFoldDB" id="A2DDH7"/>
<feature type="region of interest" description="Disordered" evidence="1">
    <location>
        <begin position="270"/>
        <end position="291"/>
    </location>
</feature>
<accession>A2DDH7</accession>
<reference evidence="2" key="2">
    <citation type="journal article" date="2007" name="Science">
        <title>Draft genome sequence of the sexually transmitted pathogen Trichomonas vaginalis.</title>
        <authorList>
            <person name="Carlton J.M."/>
            <person name="Hirt R.P."/>
            <person name="Silva J.C."/>
            <person name="Delcher A.L."/>
            <person name="Schatz M."/>
            <person name="Zhao Q."/>
            <person name="Wortman J.R."/>
            <person name="Bidwell S.L."/>
            <person name="Alsmark U.C.M."/>
            <person name="Besteiro S."/>
            <person name="Sicheritz-Ponten T."/>
            <person name="Noel C.J."/>
            <person name="Dacks J.B."/>
            <person name="Foster P.G."/>
            <person name="Simillion C."/>
            <person name="Van de Peer Y."/>
            <person name="Miranda-Saavedra D."/>
            <person name="Barton G.J."/>
            <person name="Westrop G.D."/>
            <person name="Mueller S."/>
            <person name="Dessi D."/>
            <person name="Fiori P.L."/>
            <person name="Ren Q."/>
            <person name="Paulsen I."/>
            <person name="Zhang H."/>
            <person name="Bastida-Corcuera F.D."/>
            <person name="Simoes-Barbosa A."/>
            <person name="Brown M.T."/>
            <person name="Hayes R.D."/>
            <person name="Mukherjee M."/>
            <person name="Okumura C.Y."/>
            <person name="Schneider R."/>
            <person name="Smith A.J."/>
            <person name="Vanacova S."/>
            <person name="Villalvazo M."/>
            <person name="Haas B.J."/>
            <person name="Pertea M."/>
            <person name="Feldblyum T.V."/>
            <person name="Utterback T.R."/>
            <person name="Shu C.L."/>
            <person name="Osoegawa K."/>
            <person name="de Jong P.J."/>
            <person name="Hrdy I."/>
            <person name="Horvathova L."/>
            <person name="Zubacova Z."/>
            <person name="Dolezal P."/>
            <person name="Malik S.B."/>
            <person name="Logsdon J.M. Jr."/>
            <person name="Henze K."/>
            <person name="Gupta A."/>
            <person name="Wang C.C."/>
            <person name="Dunne R.L."/>
            <person name="Upcroft J.A."/>
            <person name="Upcroft P."/>
            <person name="White O."/>
            <person name="Salzberg S.L."/>
            <person name="Tang P."/>
            <person name="Chiu C.-H."/>
            <person name="Lee Y.-S."/>
            <person name="Embley T.M."/>
            <person name="Coombs G.H."/>
            <person name="Mottram J.C."/>
            <person name="Tachezy J."/>
            <person name="Fraser-Liggett C.M."/>
            <person name="Johnson P.J."/>
        </authorList>
    </citation>
    <scope>NUCLEOTIDE SEQUENCE [LARGE SCALE GENOMIC DNA]</scope>
    <source>
        <strain evidence="2">G3</strain>
    </source>
</reference>
<feature type="compositionally biased region" description="Polar residues" evidence="1">
    <location>
        <begin position="278"/>
        <end position="291"/>
    </location>
</feature>
<dbReference type="RefSeq" id="XP_001582642.1">
    <property type="nucleotide sequence ID" value="XM_001582592.1"/>
</dbReference>
<feature type="compositionally biased region" description="Basic and acidic residues" evidence="1">
    <location>
        <begin position="449"/>
        <end position="462"/>
    </location>
</feature>
<feature type="compositionally biased region" description="Acidic residues" evidence="1">
    <location>
        <begin position="493"/>
        <end position="510"/>
    </location>
</feature>
<evidence type="ECO:0000313" key="3">
    <source>
        <dbReference type="Proteomes" id="UP000001542"/>
    </source>
</evidence>